<dbReference type="SMART" id="SM00587">
    <property type="entry name" value="CHK"/>
    <property type="match status" value="1"/>
</dbReference>
<dbReference type="SUPFAM" id="SSF56112">
    <property type="entry name" value="Protein kinase-like (PK-like)"/>
    <property type="match status" value="1"/>
</dbReference>
<reference evidence="2 3" key="1">
    <citation type="submission" date="2020-04" db="EMBL/GenBank/DDBJ databases">
        <authorList>
            <person name="Laetsch R D."/>
            <person name="Stevens L."/>
            <person name="Kumar S."/>
            <person name="Blaxter L. M."/>
        </authorList>
    </citation>
    <scope>NUCLEOTIDE SEQUENCE [LARGE SCALE GENOMIC DNA]</scope>
</reference>
<dbReference type="Gene3D" id="3.90.1200.10">
    <property type="match status" value="1"/>
</dbReference>
<dbReference type="Pfam" id="PF07914">
    <property type="entry name" value="DUF1679"/>
    <property type="match status" value="1"/>
</dbReference>
<evidence type="ECO:0000313" key="2">
    <source>
        <dbReference type="EMBL" id="CAB3402399.1"/>
    </source>
</evidence>
<protein>
    <recommendedName>
        <fullName evidence="1">CHK kinase-like domain-containing protein</fullName>
    </recommendedName>
</protein>
<dbReference type="InterPro" id="IPR015897">
    <property type="entry name" value="CHK_kinase-like"/>
</dbReference>
<dbReference type="EMBL" id="CADEPM010000003">
    <property type="protein sequence ID" value="CAB3402399.1"/>
    <property type="molecule type" value="Genomic_DNA"/>
</dbReference>
<evidence type="ECO:0000259" key="1">
    <source>
        <dbReference type="SMART" id="SM00587"/>
    </source>
</evidence>
<dbReference type="Proteomes" id="UP000494206">
    <property type="component" value="Unassembled WGS sequence"/>
</dbReference>
<evidence type="ECO:0000313" key="3">
    <source>
        <dbReference type="Proteomes" id="UP000494206"/>
    </source>
</evidence>
<dbReference type="InterPro" id="IPR012877">
    <property type="entry name" value="Dhs-27"/>
</dbReference>
<dbReference type="PANTHER" id="PTHR23020">
    <property type="entry name" value="UNCHARACTERIZED NUCLEAR HORMONE RECEPTOR-RELATED"/>
    <property type="match status" value="1"/>
</dbReference>
<dbReference type="AlphaFoldDB" id="A0A8S1ENK7"/>
<name>A0A8S1ENK7_9PELO</name>
<accession>A0A8S1ENK7</accession>
<proteinExistence type="predicted"/>
<feature type="domain" description="CHK kinase-like" evidence="1">
    <location>
        <begin position="127"/>
        <end position="307"/>
    </location>
</feature>
<keyword evidence="3" id="KW-1185">Reference proteome</keyword>
<comment type="caution">
    <text evidence="2">The sequence shown here is derived from an EMBL/GenBank/DDBJ whole genome shotgun (WGS) entry which is preliminary data.</text>
</comment>
<gene>
    <name evidence="2" type="ORF">CBOVIS_LOCUS5021</name>
</gene>
<dbReference type="PANTHER" id="PTHR23020:SF41">
    <property type="entry name" value="AMINOGLYCOSIDE PHOSPHOTRANSFERASE DOMAIN-CONTAINING PROTEIN"/>
    <property type="match status" value="1"/>
</dbReference>
<organism evidence="2 3">
    <name type="scientific">Caenorhabditis bovis</name>
    <dbReference type="NCBI Taxonomy" id="2654633"/>
    <lineage>
        <taxon>Eukaryota</taxon>
        <taxon>Metazoa</taxon>
        <taxon>Ecdysozoa</taxon>
        <taxon>Nematoda</taxon>
        <taxon>Chromadorea</taxon>
        <taxon>Rhabditida</taxon>
        <taxon>Rhabditina</taxon>
        <taxon>Rhabditomorpha</taxon>
        <taxon>Rhabditoidea</taxon>
        <taxon>Rhabditidae</taxon>
        <taxon>Peloderinae</taxon>
        <taxon>Caenorhabditis</taxon>
    </lineage>
</organism>
<dbReference type="InterPro" id="IPR052961">
    <property type="entry name" value="Oxido-Kinase-like_Enzymes"/>
</dbReference>
<sequence length="374" mass="44313">MSDEHILRLIANSFSLKERVFEKYEILIHQLENARSFWSECYRVILKPKTNEIIEEIPNRVFIKIPKISTTNSTLDQDNDEENEKLLKKMCEREYAFNRDFRHVQFNEFKIPKNFYVEDYEFDKGGIVFEDLSGITYTIDYIPGFTEEQLLKLLNSLAGFHHTTLSMTDRIKWENYKNDLYDGDYMEMMFNDTSDIENLRPELFKGKINKVKWIFSRDSVERSLKIDKAIGMPIVLVHNDLNASNILWNVQSNEIEAIIDFQHLAKGSIATDLCRILTLGLSVENRRNNTEKYLKFYYDALSKFRNAPFTFENLKTAYQMQFPLANATTLFGMYYYYKMYKEDTITINGEREMAAEEILRRALAIIEEIENMEH</sequence>
<dbReference type="OrthoDB" id="5914377at2759"/>
<dbReference type="InterPro" id="IPR011009">
    <property type="entry name" value="Kinase-like_dom_sf"/>
</dbReference>